<dbReference type="Gene3D" id="1.10.10.60">
    <property type="entry name" value="Homeodomain-like"/>
    <property type="match status" value="1"/>
</dbReference>
<dbReference type="GO" id="GO:0005634">
    <property type="term" value="C:nucleus"/>
    <property type="evidence" value="ECO:0007669"/>
    <property type="project" value="UniProtKB-SubCell"/>
</dbReference>
<keyword evidence="3 5" id="KW-0371">Homeobox</keyword>
<evidence type="ECO:0000256" key="1">
    <source>
        <dbReference type="ARBA" id="ARBA00004123"/>
    </source>
</evidence>
<feature type="region of interest" description="Disordered" evidence="7">
    <location>
        <begin position="1"/>
        <end position="31"/>
    </location>
</feature>
<sequence>MYSQGTSVEKIVNNTKTSPKSEPSPENDREQIADFSQPSQHQMPLFYNSSQQNQQQNINAYIENYAYIQHSWNYLNYYGHNYYPSIHGHSSGMMQSAAQYSQQPQHSQMYKDYKRSVNNENKAVNAHESLLKKPRRTRSFYSNEQIFELETYFNKTNMYLPGMDRAKLSKKIRLSEKQIKTWFRNRRMKHKKMLSLGPNRAFQAISNNIKEDDSIEVKTEATGNDS</sequence>
<evidence type="ECO:0000256" key="7">
    <source>
        <dbReference type="SAM" id="MobiDB-lite"/>
    </source>
</evidence>
<protein>
    <recommendedName>
        <fullName evidence="8">Homeobox domain-containing protein</fullName>
    </recommendedName>
</protein>
<keyword evidence="4 5" id="KW-0539">Nucleus</keyword>
<dbReference type="PANTHER" id="PTHR24333">
    <property type="entry name" value="HOMEO BOX HB9 LIKE A-RELATED"/>
    <property type="match status" value="1"/>
</dbReference>
<dbReference type="Proteomes" id="UP001153636">
    <property type="component" value="Chromosome 8"/>
</dbReference>
<evidence type="ECO:0000256" key="2">
    <source>
        <dbReference type="ARBA" id="ARBA00023125"/>
    </source>
</evidence>
<reference evidence="9" key="1">
    <citation type="submission" date="2022-01" db="EMBL/GenBank/DDBJ databases">
        <authorList>
            <person name="King R."/>
        </authorList>
    </citation>
    <scope>NUCLEOTIDE SEQUENCE</scope>
</reference>
<dbReference type="SMART" id="SM00389">
    <property type="entry name" value="HOX"/>
    <property type="match status" value="1"/>
</dbReference>
<name>A0A9P0D695_9CUCU</name>
<keyword evidence="2 5" id="KW-0238">DNA-binding</keyword>
<evidence type="ECO:0000313" key="10">
    <source>
        <dbReference type="Proteomes" id="UP001153636"/>
    </source>
</evidence>
<evidence type="ECO:0000256" key="6">
    <source>
        <dbReference type="RuleBase" id="RU000682"/>
    </source>
</evidence>
<dbReference type="GO" id="GO:0000981">
    <property type="term" value="F:DNA-binding transcription factor activity, RNA polymerase II-specific"/>
    <property type="evidence" value="ECO:0007669"/>
    <property type="project" value="InterPro"/>
</dbReference>
<evidence type="ECO:0000256" key="5">
    <source>
        <dbReference type="PROSITE-ProRule" id="PRU00108"/>
    </source>
</evidence>
<accession>A0A9P0D695</accession>
<dbReference type="OrthoDB" id="6268633at2759"/>
<dbReference type="InterPro" id="IPR017970">
    <property type="entry name" value="Homeobox_CS"/>
</dbReference>
<dbReference type="Pfam" id="PF00046">
    <property type="entry name" value="Homeodomain"/>
    <property type="match status" value="1"/>
</dbReference>
<gene>
    <name evidence="9" type="ORF">PSYICH_LOCUS14078</name>
</gene>
<keyword evidence="10" id="KW-1185">Reference proteome</keyword>
<feature type="domain" description="Homeobox" evidence="8">
    <location>
        <begin position="132"/>
        <end position="193"/>
    </location>
</feature>
<evidence type="ECO:0000313" key="9">
    <source>
        <dbReference type="EMBL" id="CAH1114690.1"/>
    </source>
</evidence>
<dbReference type="PROSITE" id="PS50071">
    <property type="entry name" value="HOMEOBOX_2"/>
    <property type="match status" value="1"/>
</dbReference>
<evidence type="ECO:0000259" key="8">
    <source>
        <dbReference type="PROSITE" id="PS50071"/>
    </source>
</evidence>
<dbReference type="CDD" id="cd00086">
    <property type="entry name" value="homeodomain"/>
    <property type="match status" value="1"/>
</dbReference>
<proteinExistence type="predicted"/>
<comment type="subcellular location">
    <subcellularLocation>
        <location evidence="1 5 6">Nucleus</location>
    </subcellularLocation>
</comment>
<feature type="compositionally biased region" description="Polar residues" evidence="7">
    <location>
        <begin position="1"/>
        <end position="21"/>
    </location>
</feature>
<evidence type="ECO:0000256" key="4">
    <source>
        <dbReference type="ARBA" id="ARBA00023242"/>
    </source>
</evidence>
<dbReference type="EMBL" id="OV651820">
    <property type="protein sequence ID" value="CAH1114690.1"/>
    <property type="molecule type" value="Genomic_DNA"/>
</dbReference>
<dbReference type="PROSITE" id="PS00027">
    <property type="entry name" value="HOMEOBOX_1"/>
    <property type="match status" value="1"/>
</dbReference>
<feature type="DNA-binding region" description="Homeobox" evidence="5">
    <location>
        <begin position="134"/>
        <end position="194"/>
    </location>
</feature>
<dbReference type="InterPro" id="IPR001356">
    <property type="entry name" value="HD"/>
</dbReference>
<dbReference type="InterPro" id="IPR009057">
    <property type="entry name" value="Homeodomain-like_sf"/>
</dbReference>
<dbReference type="AlphaFoldDB" id="A0A9P0D695"/>
<evidence type="ECO:0000256" key="3">
    <source>
        <dbReference type="ARBA" id="ARBA00023155"/>
    </source>
</evidence>
<dbReference type="PANTHER" id="PTHR24333:SF5">
    <property type="entry name" value="VENT HOMEOBOX"/>
    <property type="match status" value="1"/>
</dbReference>
<dbReference type="GO" id="GO:0003677">
    <property type="term" value="F:DNA binding"/>
    <property type="evidence" value="ECO:0007669"/>
    <property type="project" value="UniProtKB-UniRule"/>
</dbReference>
<dbReference type="InterPro" id="IPR050848">
    <property type="entry name" value="Homeobox_TF"/>
</dbReference>
<organism evidence="9 10">
    <name type="scientific">Psylliodes chrysocephalus</name>
    <dbReference type="NCBI Taxonomy" id="3402493"/>
    <lineage>
        <taxon>Eukaryota</taxon>
        <taxon>Metazoa</taxon>
        <taxon>Ecdysozoa</taxon>
        <taxon>Arthropoda</taxon>
        <taxon>Hexapoda</taxon>
        <taxon>Insecta</taxon>
        <taxon>Pterygota</taxon>
        <taxon>Neoptera</taxon>
        <taxon>Endopterygota</taxon>
        <taxon>Coleoptera</taxon>
        <taxon>Polyphaga</taxon>
        <taxon>Cucujiformia</taxon>
        <taxon>Chrysomeloidea</taxon>
        <taxon>Chrysomelidae</taxon>
        <taxon>Galerucinae</taxon>
        <taxon>Alticini</taxon>
        <taxon>Psylliodes</taxon>
    </lineage>
</organism>
<dbReference type="SUPFAM" id="SSF46689">
    <property type="entry name" value="Homeodomain-like"/>
    <property type="match status" value="1"/>
</dbReference>